<keyword evidence="1" id="KW-0472">Membrane</keyword>
<dbReference type="PANTHER" id="PTHR23028">
    <property type="entry name" value="ACETYLTRANSFERASE"/>
    <property type="match status" value="1"/>
</dbReference>
<dbReference type="GO" id="GO:0016020">
    <property type="term" value="C:membrane"/>
    <property type="evidence" value="ECO:0007669"/>
    <property type="project" value="TreeGrafter"/>
</dbReference>
<feature type="transmembrane region" description="Helical" evidence="1">
    <location>
        <begin position="36"/>
        <end position="59"/>
    </location>
</feature>
<dbReference type="Pfam" id="PF01757">
    <property type="entry name" value="Acyl_transf_3"/>
    <property type="match status" value="1"/>
</dbReference>
<evidence type="ECO:0000313" key="4">
    <source>
        <dbReference type="Proteomes" id="UP001328107"/>
    </source>
</evidence>
<comment type="caution">
    <text evidence="3">The sequence shown here is derived from an EMBL/GenBank/DDBJ whole genome shotgun (WGS) entry which is preliminary data.</text>
</comment>
<evidence type="ECO:0000313" key="3">
    <source>
        <dbReference type="EMBL" id="GMR35701.1"/>
    </source>
</evidence>
<organism evidence="3 4">
    <name type="scientific">Pristionchus mayeri</name>
    <dbReference type="NCBI Taxonomy" id="1317129"/>
    <lineage>
        <taxon>Eukaryota</taxon>
        <taxon>Metazoa</taxon>
        <taxon>Ecdysozoa</taxon>
        <taxon>Nematoda</taxon>
        <taxon>Chromadorea</taxon>
        <taxon>Rhabditida</taxon>
        <taxon>Rhabditina</taxon>
        <taxon>Diplogasteromorpha</taxon>
        <taxon>Diplogasteroidea</taxon>
        <taxon>Neodiplogasteridae</taxon>
        <taxon>Pristionchus</taxon>
    </lineage>
</organism>
<name>A0AAN4Z7U3_9BILA</name>
<keyword evidence="4" id="KW-1185">Reference proteome</keyword>
<feature type="non-terminal residue" evidence="3">
    <location>
        <position position="303"/>
    </location>
</feature>
<dbReference type="GO" id="GO:0000271">
    <property type="term" value="P:polysaccharide biosynthetic process"/>
    <property type="evidence" value="ECO:0007669"/>
    <property type="project" value="TreeGrafter"/>
</dbReference>
<feature type="transmembrane region" description="Helical" evidence="1">
    <location>
        <begin position="273"/>
        <end position="294"/>
    </location>
</feature>
<feature type="transmembrane region" description="Helical" evidence="1">
    <location>
        <begin position="185"/>
        <end position="201"/>
    </location>
</feature>
<evidence type="ECO:0000256" key="1">
    <source>
        <dbReference type="SAM" id="Phobius"/>
    </source>
</evidence>
<evidence type="ECO:0000259" key="2">
    <source>
        <dbReference type="Pfam" id="PF01757"/>
    </source>
</evidence>
<protein>
    <recommendedName>
        <fullName evidence="2">Acyltransferase 3 domain-containing protein</fullName>
    </recommendedName>
</protein>
<dbReference type="InterPro" id="IPR050879">
    <property type="entry name" value="Acyltransferase_3"/>
</dbReference>
<feature type="domain" description="Acyltransferase 3" evidence="2">
    <location>
        <begin position="93"/>
        <end position="290"/>
    </location>
</feature>
<feature type="transmembrane region" description="Helical" evidence="1">
    <location>
        <begin position="102"/>
        <end position="122"/>
    </location>
</feature>
<accession>A0AAN4Z7U3</accession>
<dbReference type="PANTHER" id="PTHR23028:SF53">
    <property type="entry name" value="ACYL_TRANSF_3 DOMAIN-CONTAINING PROTEIN"/>
    <property type="match status" value="1"/>
</dbReference>
<reference evidence="4" key="1">
    <citation type="submission" date="2022-10" db="EMBL/GenBank/DDBJ databases">
        <title>Genome assembly of Pristionchus species.</title>
        <authorList>
            <person name="Yoshida K."/>
            <person name="Sommer R.J."/>
        </authorList>
    </citation>
    <scope>NUCLEOTIDE SEQUENCE [LARGE SCALE GENOMIC DNA]</scope>
    <source>
        <strain evidence="4">RS5460</strain>
    </source>
</reference>
<dbReference type="Proteomes" id="UP001328107">
    <property type="component" value="Unassembled WGS sequence"/>
</dbReference>
<keyword evidence="1" id="KW-1133">Transmembrane helix</keyword>
<keyword evidence="1" id="KW-0812">Transmembrane</keyword>
<proteinExistence type="predicted"/>
<dbReference type="AlphaFoldDB" id="A0AAN4Z7U3"/>
<dbReference type="GO" id="GO:0016747">
    <property type="term" value="F:acyltransferase activity, transferring groups other than amino-acyl groups"/>
    <property type="evidence" value="ECO:0007669"/>
    <property type="project" value="InterPro"/>
</dbReference>
<gene>
    <name evidence="3" type="ORF">PMAYCL1PPCAC_05896</name>
</gene>
<dbReference type="InterPro" id="IPR002656">
    <property type="entry name" value="Acyl_transf_3_dom"/>
</dbReference>
<feature type="transmembrane region" description="Helical" evidence="1">
    <location>
        <begin position="213"/>
        <end position="235"/>
    </location>
</feature>
<dbReference type="EMBL" id="BTRK01000002">
    <property type="protein sequence ID" value="GMR35701.1"/>
    <property type="molecule type" value="Genomic_DNA"/>
</dbReference>
<sequence length="303" mass="34683">MKSEELQGLRGMAVIAVVLFHLKVRHVARGFLGVDMRLLPCFALLLLIVTLVVPFFFILDEVDTAVEEIYHSMPFLINFKFASEERSYWTKDKMFSSVVMHLWSLAVEMQFYLIVPLIYWAINRLEKVEHRVAGHSAILGASLLSHYLEPSDNHQFYFLHNRLWEFVAGFIVQEIAAEMHRSRKLTSFSIACSILMLWMLTGDESPSVGNTAIIMRVMAVLCTSLIILCSGVAGNRLLSMKWLVYTGDVSYVLYLIHWPVIVFVHSCVLTLNLNNVAICLIISMLLSMIVHHTFEKPLLTRNF</sequence>
<feature type="transmembrane region" description="Helical" evidence="1">
    <location>
        <begin position="242"/>
        <end position="261"/>
    </location>
</feature>